<evidence type="ECO:0000313" key="1">
    <source>
        <dbReference type="EMBL" id="KAI4368100.1"/>
    </source>
</evidence>
<comment type="caution">
    <text evidence="1">The sequence shown here is derived from an EMBL/GenBank/DDBJ whole genome shotgun (WGS) entry which is preliminary data.</text>
</comment>
<evidence type="ECO:0000313" key="2">
    <source>
        <dbReference type="Proteomes" id="UP001057402"/>
    </source>
</evidence>
<protein>
    <submittedName>
        <fullName evidence="1">Uncharacterized protein</fullName>
    </submittedName>
</protein>
<accession>A0ACB9QN95</accession>
<organism evidence="1 2">
    <name type="scientific">Melastoma candidum</name>
    <dbReference type="NCBI Taxonomy" id="119954"/>
    <lineage>
        <taxon>Eukaryota</taxon>
        <taxon>Viridiplantae</taxon>
        <taxon>Streptophyta</taxon>
        <taxon>Embryophyta</taxon>
        <taxon>Tracheophyta</taxon>
        <taxon>Spermatophyta</taxon>
        <taxon>Magnoliopsida</taxon>
        <taxon>eudicotyledons</taxon>
        <taxon>Gunneridae</taxon>
        <taxon>Pentapetalae</taxon>
        <taxon>rosids</taxon>
        <taxon>malvids</taxon>
        <taxon>Myrtales</taxon>
        <taxon>Melastomataceae</taxon>
        <taxon>Melastomatoideae</taxon>
        <taxon>Melastomateae</taxon>
        <taxon>Melastoma</taxon>
    </lineage>
</organism>
<keyword evidence="2" id="KW-1185">Reference proteome</keyword>
<gene>
    <name evidence="1" type="ORF">MLD38_016700</name>
</gene>
<sequence length="219" mass="24207">MYPFWNHANGNYVDMAATYASDAVPQHGAGYFPSIPDVQFTSMTTCPKNYIVFDQTNQESRIMFHPSLVPKVGTSYLQPPQTSYGENLQMKGVFGEREKSFSYEEDSADIDALLGSEIEGEGGEEDYDDDEVSTARTNGNYDCYSPDSCSIGQASQHVNLDDSCSGNEMKEQKIQEMVKVLRGIVPGGKQMSTATLLDEAVRYLKVMKIEAAELGDLND</sequence>
<dbReference type="EMBL" id="CM042884">
    <property type="protein sequence ID" value="KAI4368100.1"/>
    <property type="molecule type" value="Genomic_DNA"/>
</dbReference>
<name>A0ACB9QN95_9MYRT</name>
<dbReference type="Proteomes" id="UP001057402">
    <property type="component" value="Chromosome 5"/>
</dbReference>
<proteinExistence type="predicted"/>
<reference evidence="2" key="1">
    <citation type="journal article" date="2023" name="Front. Plant Sci.">
        <title>Chromosomal-level genome assembly of Melastoma candidum provides insights into trichome evolution.</title>
        <authorList>
            <person name="Zhong Y."/>
            <person name="Wu W."/>
            <person name="Sun C."/>
            <person name="Zou P."/>
            <person name="Liu Y."/>
            <person name="Dai S."/>
            <person name="Zhou R."/>
        </authorList>
    </citation>
    <scope>NUCLEOTIDE SEQUENCE [LARGE SCALE GENOMIC DNA]</scope>
</reference>